<feature type="region of interest" description="Disordered" evidence="1">
    <location>
        <begin position="946"/>
        <end position="986"/>
    </location>
</feature>
<dbReference type="EMBL" id="PUHQ01000198">
    <property type="protein sequence ID" value="KAG0653504.1"/>
    <property type="molecule type" value="Genomic_DNA"/>
</dbReference>
<reference evidence="2 3" key="1">
    <citation type="submission" date="2020-11" db="EMBL/GenBank/DDBJ databases">
        <title>Kefir isolates.</title>
        <authorList>
            <person name="Marcisauskas S."/>
            <person name="Kim Y."/>
            <person name="Blasche S."/>
        </authorList>
    </citation>
    <scope>NUCLEOTIDE SEQUENCE [LARGE SCALE GENOMIC DNA]</scope>
    <source>
        <strain evidence="2 3">KR</strain>
    </source>
</reference>
<evidence type="ECO:0000313" key="2">
    <source>
        <dbReference type="EMBL" id="KAG0653504.1"/>
    </source>
</evidence>
<feature type="region of interest" description="Disordered" evidence="1">
    <location>
        <begin position="601"/>
        <end position="686"/>
    </location>
</feature>
<organism evidence="2 3">
    <name type="scientific">Rhodotorula mucilaginosa</name>
    <name type="common">Yeast</name>
    <name type="synonym">Rhodotorula rubra</name>
    <dbReference type="NCBI Taxonomy" id="5537"/>
    <lineage>
        <taxon>Eukaryota</taxon>
        <taxon>Fungi</taxon>
        <taxon>Dikarya</taxon>
        <taxon>Basidiomycota</taxon>
        <taxon>Pucciniomycotina</taxon>
        <taxon>Microbotryomycetes</taxon>
        <taxon>Sporidiobolales</taxon>
        <taxon>Sporidiobolaceae</taxon>
        <taxon>Rhodotorula</taxon>
    </lineage>
</organism>
<accession>A0A9P6VSG3</accession>
<dbReference type="PANTHER" id="PTHR36419:SF1">
    <property type="entry name" value="RHO1 GEF LOCALIZING PROTEIN 1"/>
    <property type="match status" value="1"/>
</dbReference>
<feature type="compositionally biased region" description="Polar residues" evidence="1">
    <location>
        <begin position="1173"/>
        <end position="1188"/>
    </location>
</feature>
<comment type="caution">
    <text evidence="2">The sequence shown here is derived from an EMBL/GenBank/DDBJ whole genome shotgun (WGS) entry which is preliminary data.</text>
</comment>
<feature type="compositionally biased region" description="Basic and acidic residues" evidence="1">
    <location>
        <begin position="827"/>
        <end position="875"/>
    </location>
</feature>
<dbReference type="GO" id="GO:0000935">
    <property type="term" value="C:division septum"/>
    <property type="evidence" value="ECO:0007669"/>
    <property type="project" value="TreeGrafter"/>
</dbReference>
<feature type="compositionally biased region" description="Basic and acidic residues" evidence="1">
    <location>
        <begin position="898"/>
        <end position="924"/>
    </location>
</feature>
<feature type="compositionally biased region" description="Polar residues" evidence="1">
    <location>
        <begin position="1204"/>
        <end position="1215"/>
    </location>
</feature>
<evidence type="ECO:0000313" key="3">
    <source>
        <dbReference type="Proteomes" id="UP000777482"/>
    </source>
</evidence>
<feature type="region of interest" description="Disordered" evidence="1">
    <location>
        <begin position="83"/>
        <end position="121"/>
    </location>
</feature>
<feature type="compositionally biased region" description="Pro residues" evidence="1">
    <location>
        <begin position="973"/>
        <end position="983"/>
    </location>
</feature>
<proteinExistence type="predicted"/>
<feature type="region of interest" description="Disordered" evidence="1">
    <location>
        <begin position="1"/>
        <end position="43"/>
    </location>
</feature>
<feature type="compositionally biased region" description="Basic and acidic residues" evidence="1">
    <location>
        <begin position="1079"/>
        <end position="1094"/>
    </location>
</feature>
<evidence type="ECO:0000256" key="1">
    <source>
        <dbReference type="SAM" id="MobiDB-lite"/>
    </source>
</evidence>
<feature type="compositionally biased region" description="Polar residues" evidence="1">
    <location>
        <begin position="649"/>
        <end position="675"/>
    </location>
</feature>
<feature type="compositionally biased region" description="Basic and acidic residues" evidence="1">
    <location>
        <begin position="777"/>
        <end position="819"/>
    </location>
</feature>
<dbReference type="Proteomes" id="UP000777482">
    <property type="component" value="Unassembled WGS sequence"/>
</dbReference>
<dbReference type="AlphaFoldDB" id="A0A9P6VSG3"/>
<dbReference type="OrthoDB" id="4001642at2759"/>
<feature type="region of interest" description="Disordered" evidence="1">
    <location>
        <begin position="753"/>
        <end position="772"/>
    </location>
</feature>
<name>A0A9P6VSG3_RHOMI</name>
<feature type="region of interest" description="Disordered" evidence="1">
    <location>
        <begin position="777"/>
        <end position="924"/>
    </location>
</feature>
<dbReference type="GO" id="GO:0000917">
    <property type="term" value="P:division septum assembly"/>
    <property type="evidence" value="ECO:0007669"/>
    <property type="project" value="TreeGrafter"/>
</dbReference>
<feature type="region of interest" description="Disordered" evidence="1">
    <location>
        <begin position="1022"/>
        <end position="1258"/>
    </location>
</feature>
<feature type="region of interest" description="Disordered" evidence="1">
    <location>
        <begin position="998"/>
        <end position="1017"/>
    </location>
</feature>
<dbReference type="PANTHER" id="PTHR36419">
    <property type="entry name" value="ARRESTIN FAMILY PROTEIN 1"/>
    <property type="match status" value="1"/>
</dbReference>
<gene>
    <name evidence="2" type="ORF">C6P46_002513</name>
</gene>
<feature type="compositionally biased region" description="Polar residues" evidence="1">
    <location>
        <begin position="608"/>
        <end position="637"/>
    </location>
</feature>
<protein>
    <recommendedName>
        <fullName evidence="4">Arrestin C-terminal-like domain-containing protein</fullName>
    </recommendedName>
</protein>
<feature type="region of interest" description="Disordered" evidence="1">
    <location>
        <begin position="184"/>
        <end position="214"/>
    </location>
</feature>
<keyword evidence="3" id="KW-1185">Reference proteome</keyword>
<feature type="region of interest" description="Disordered" evidence="1">
    <location>
        <begin position="526"/>
        <end position="585"/>
    </location>
</feature>
<feature type="compositionally biased region" description="Pro residues" evidence="1">
    <location>
        <begin position="561"/>
        <end position="579"/>
    </location>
</feature>
<sequence>MPTEPPVRITLRPPPHRDYLQGYPGIPPYSPQDDHNDANDPLLPLPKLERQLAHLTGTVEIRCTGATTVRAKWLSVELEKIEVVPPSSSSTPAHGDDFSNNNKRNKKQKGRNDASGGGPQDEEAKFVELIGTGPSKLWEANANNTGLRPVISISTSSVYPQQHPSTYKNRHGRKATLGAKLGSVFSRSRSSSRSMGHLPTFPSNDEDEEEDDRGVDEEGYAVIPDGSYPFSIPLPEGLPPSVEIEEAGFRRGLKGISYQIVASLAVKPPKKSSLKFSPTSTSSSSATATPTLFVSSAPIYLDKADILPSWPAYSPLLPSPLPARLPWSSSVSGLTTGETREATKTVAGRGEVSIKATRMTAAFGPGDTVRLWVQVVWRGEQPVKDKRQLTRLDFVLRESLTYRYPSPSNPSYIVRAPSRITDLVSASADLEAAALLYQHEPVAFSVEGVVPLDWKRMTVRTAKHIDISYHLKIRVLLESDQGQGEEELAIDHWPAIVANIPTRTANGIVREIGWVPELCDRPGAMPIARDFANGSPPPPPHDSTASQARFRIANPSAASPSPSPAPAPVPVAPPQPIEPSPMAGFVPSTRAEEEKLRYYEQATRTRDVLQSSLRDAGSTTCGGSDPDQSMSPTSPASTRLYAEHRPSEDTAQVHTATRVNASSRVLERSSTTVAWSGSEAGGATPVPVVSASPVSAALGRSLTVAEQEKARLYDQATSIARQRQAEARSQAELDEFEQAQDAYERRLILEAEEERRREEERVKAEFEASERARIRAEEEQWRLEEEERRARAEAEREEKKRRAEQALADELRRFEEQRRTQSAQRAAELERQAEERRREDEMKRQRAEEMRRLDEERAAQEEEHRRRERALERARAAAVAAEQDEQRRRQIALAVAAEEARRRQEEEDHRRRQEEARRQELSEIEQLRAEQQRLLEEREELRRALAARSPHGYTPATSAPAYSAVTTKSTSPNPIPSSPPLPPLARASSVVSFAPSMSAANATAEAYAQAIRQQASTLSDEKAAYLRQLRQRTMTSSPPPSAAGPAYPTQTSGGSIVSALPPASSVSMVSPPISSEYKTAAEEKEEARLRRAAEEATSPTTGDAPPPSYPAGSSVSTAPPVRSASEEKAELQRYYAAKQAVDTAQQLREAASAPAYPQFARSSGANAPPLDSTAFSPAAASTESSFCQDDQRDPSIAAGKRAAPSSSLVTSSQWDQCPVASSPYASTANGAGHGSAPEEENQDSAFNELGGGSTRANFPDYESVTQQIYDYHQQPGM</sequence>
<feature type="compositionally biased region" description="Low complexity" evidence="1">
    <location>
        <begin position="1055"/>
        <end position="1075"/>
    </location>
</feature>
<dbReference type="InterPro" id="IPR053060">
    <property type="entry name" value="Cytokinesis_Signaling_Reg"/>
</dbReference>
<evidence type="ECO:0008006" key="4">
    <source>
        <dbReference type="Google" id="ProtNLM"/>
    </source>
</evidence>
<feature type="compositionally biased region" description="Low complexity" evidence="1">
    <location>
        <begin position="998"/>
        <end position="1010"/>
    </location>
</feature>
<feature type="compositionally biased region" description="Acidic residues" evidence="1">
    <location>
        <begin position="204"/>
        <end position="214"/>
    </location>
</feature>